<protein>
    <submittedName>
        <fullName evidence="3">Uncharacterized protein</fullName>
    </submittedName>
</protein>
<dbReference type="AlphaFoldDB" id="A0A8H7NHI3"/>
<dbReference type="Proteomes" id="UP000616885">
    <property type="component" value="Unassembled WGS sequence"/>
</dbReference>
<feature type="coiled-coil region" evidence="1">
    <location>
        <begin position="13"/>
        <end position="65"/>
    </location>
</feature>
<proteinExistence type="predicted"/>
<evidence type="ECO:0000313" key="3">
    <source>
        <dbReference type="EMBL" id="KAF9756034.1"/>
    </source>
</evidence>
<sequence length="117" mass="13728">MASTNSVRLGPSIRMIEAQFKDLESRLMRQEEKAGREEFRSLLLQAELDLHKDALREQALELQKKDRIIDDQLTQLIQAWSNDAQVTGRPINREQDPENNRNWGKSSKKRNFEQYST</sequence>
<evidence type="ECO:0000313" key="4">
    <source>
        <dbReference type="Proteomes" id="UP000616885"/>
    </source>
</evidence>
<comment type="caution">
    <text evidence="3">The sequence shown here is derived from an EMBL/GenBank/DDBJ whole genome shotgun (WGS) entry which is preliminary data.</text>
</comment>
<accession>A0A8H7NHI3</accession>
<dbReference type="EMBL" id="JADCTT010000003">
    <property type="protein sequence ID" value="KAF9756034.1"/>
    <property type="molecule type" value="Genomic_DNA"/>
</dbReference>
<evidence type="ECO:0000256" key="2">
    <source>
        <dbReference type="SAM" id="MobiDB-lite"/>
    </source>
</evidence>
<gene>
    <name evidence="3" type="ORF">IM811_011475</name>
</gene>
<feature type="region of interest" description="Disordered" evidence="2">
    <location>
        <begin position="84"/>
        <end position="117"/>
    </location>
</feature>
<evidence type="ECO:0000256" key="1">
    <source>
        <dbReference type="SAM" id="Coils"/>
    </source>
</evidence>
<reference evidence="3" key="1">
    <citation type="submission" date="2020-10" db="EMBL/GenBank/DDBJ databases">
        <title>High-Quality Genome Resource of Clonostachys rosea strain S41 by Oxford Nanopore Long-Read Sequencing.</title>
        <authorList>
            <person name="Wang H."/>
        </authorList>
    </citation>
    <scope>NUCLEOTIDE SEQUENCE</scope>
    <source>
        <strain evidence="3">S41</strain>
    </source>
</reference>
<keyword evidence="1" id="KW-0175">Coiled coil</keyword>
<organism evidence="3 4">
    <name type="scientific">Bionectria ochroleuca</name>
    <name type="common">Gliocladium roseum</name>
    <dbReference type="NCBI Taxonomy" id="29856"/>
    <lineage>
        <taxon>Eukaryota</taxon>
        <taxon>Fungi</taxon>
        <taxon>Dikarya</taxon>
        <taxon>Ascomycota</taxon>
        <taxon>Pezizomycotina</taxon>
        <taxon>Sordariomycetes</taxon>
        <taxon>Hypocreomycetidae</taxon>
        <taxon>Hypocreales</taxon>
        <taxon>Bionectriaceae</taxon>
        <taxon>Clonostachys</taxon>
    </lineage>
</organism>
<name>A0A8H7NHI3_BIOOC</name>